<proteinExistence type="predicted"/>
<dbReference type="Pfam" id="PF13602">
    <property type="entry name" value="ADH_zinc_N_2"/>
    <property type="match status" value="1"/>
</dbReference>
<dbReference type="Proteomes" id="UP001218188">
    <property type="component" value="Unassembled WGS sequence"/>
</dbReference>
<evidence type="ECO:0000259" key="1">
    <source>
        <dbReference type="SMART" id="SM00829"/>
    </source>
</evidence>
<dbReference type="GO" id="GO:0016491">
    <property type="term" value="F:oxidoreductase activity"/>
    <property type="evidence" value="ECO:0007669"/>
    <property type="project" value="InterPro"/>
</dbReference>
<evidence type="ECO:0000313" key="3">
    <source>
        <dbReference type="Proteomes" id="UP001218188"/>
    </source>
</evidence>
<dbReference type="InterPro" id="IPR050700">
    <property type="entry name" value="YIM1/Zinc_Alcohol_DH_Fams"/>
</dbReference>
<dbReference type="Pfam" id="PF08240">
    <property type="entry name" value="ADH_N"/>
    <property type="match status" value="1"/>
</dbReference>
<name>A0AAD6T7C5_9AGAR</name>
<dbReference type="InterPro" id="IPR036291">
    <property type="entry name" value="NAD(P)-bd_dom_sf"/>
</dbReference>
<dbReference type="Gene3D" id="3.90.180.10">
    <property type="entry name" value="Medium-chain alcohol dehydrogenases, catalytic domain"/>
    <property type="match status" value="1"/>
</dbReference>
<organism evidence="2 3">
    <name type="scientific">Mycena alexandri</name>
    <dbReference type="NCBI Taxonomy" id="1745969"/>
    <lineage>
        <taxon>Eukaryota</taxon>
        <taxon>Fungi</taxon>
        <taxon>Dikarya</taxon>
        <taxon>Basidiomycota</taxon>
        <taxon>Agaricomycotina</taxon>
        <taxon>Agaricomycetes</taxon>
        <taxon>Agaricomycetidae</taxon>
        <taxon>Agaricales</taxon>
        <taxon>Marasmiineae</taxon>
        <taxon>Mycenaceae</taxon>
        <taxon>Mycena</taxon>
    </lineage>
</organism>
<accession>A0AAD6T7C5</accession>
<dbReference type="AlphaFoldDB" id="A0AAD6T7C5"/>
<dbReference type="PANTHER" id="PTHR11695">
    <property type="entry name" value="ALCOHOL DEHYDROGENASE RELATED"/>
    <property type="match status" value="1"/>
</dbReference>
<keyword evidence="3" id="KW-1185">Reference proteome</keyword>
<evidence type="ECO:0000313" key="2">
    <source>
        <dbReference type="EMBL" id="KAJ7039760.1"/>
    </source>
</evidence>
<dbReference type="PANTHER" id="PTHR11695:SF294">
    <property type="entry name" value="RETICULON-4-INTERACTING PROTEIN 1, MITOCHONDRIAL"/>
    <property type="match status" value="1"/>
</dbReference>
<dbReference type="SMART" id="SM00829">
    <property type="entry name" value="PKS_ER"/>
    <property type="match status" value="1"/>
</dbReference>
<reference evidence="2" key="1">
    <citation type="submission" date="2023-03" db="EMBL/GenBank/DDBJ databases">
        <title>Massive genome expansion in bonnet fungi (Mycena s.s.) driven by repeated elements and novel gene families across ecological guilds.</title>
        <authorList>
            <consortium name="Lawrence Berkeley National Laboratory"/>
            <person name="Harder C.B."/>
            <person name="Miyauchi S."/>
            <person name="Viragh M."/>
            <person name="Kuo A."/>
            <person name="Thoen E."/>
            <person name="Andreopoulos B."/>
            <person name="Lu D."/>
            <person name="Skrede I."/>
            <person name="Drula E."/>
            <person name="Henrissat B."/>
            <person name="Morin E."/>
            <person name="Kohler A."/>
            <person name="Barry K."/>
            <person name="LaButti K."/>
            <person name="Morin E."/>
            <person name="Salamov A."/>
            <person name="Lipzen A."/>
            <person name="Mereny Z."/>
            <person name="Hegedus B."/>
            <person name="Baldrian P."/>
            <person name="Stursova M."/>
            <person name="Weitz H."/>
            <person name="Taylor A."/>
            <person name="Grigoriev I.V."/>
            <person name="Nagy L.G."/>
            <person name="Martin F."/>
            <person name="Kauserud H."/>
        </authorList>
    </citation>
    <scope>NUCLEOTIDE SEQUENCE</scope>
    <source>
        <strain evidence="2">CBHHK200</strain>
    </source>
</reference>
<dbReference type="InterPro" id="IPR011032">
    <property type="entry name" value="GroES-like_sf"/>
</dbReference>
<dbReference type="GO" id="GO:0005739">
    <property type="term" value="C:mitochondrion"/>
    <property type="evidence" value="ECO:0007669"/>
    <property type="project" value="TreeGrafter"/>
</dbReference>
<dbReference type="InterPro" id="IPR013154">
    <property type="entry name" value="ADH-like_N"/>
</dbReference>
<dbReference type="SUPFAM" id="SSF51735">
    <property type="entry name" value="NAD(P)-binding Rossmann-fold domains"/>
    <property type="match status" value="1"/>
</dbReference>
<dbReference type="EMBL" id="JARJCM010000025">
    <property type="protein sequence ID" value="KAJ7039760.1"/>
    <property type="molecule type" value="Genomic_DNA"/>
</dbReference>
<feature type="domain" description="Enoyl reductase (ER)" evidence="1">
    <location>
        <begin position="14"/>
        <end position="336"/>
    </location>
</feature>
<protein>
    <submittedName>
        <fullName evidence="2">NAD(P)-binding protein</fullName>
    </submittedName>
</protein>
<dbReference type="InterPro" id="IPR020843">
    <property type="entry name" value="ER"/>
</dbReference>
<sequence length="341" mass="36118">MSTYSGWFVIQRGHPSKALQLRTGLPIPTKIPKGHVLVQVQAAALNPVGHKLIAIVPNFVLGGSHRVPEHDVAGIIVDANSSHFKTGDKVFGTSKYIGTLTEYAVLPSSCLATVPPNVSAVEAAGMGIVIATAYQGLVEQAHLKSGQTVFINGGSSGVGLSAVQLAKSMGCKVVATASAKNKDTLLGLGVDEFIDYTQAPLIEQLLAKPRSPKFDVILDAIGLADSGLYLKSKAYLAPGGTYLTVGVFPNTLAATQGALRQLSEGFLRPSWLGGVPQKCIWLSINFETKDMENVRDLVAKGAVKPMVDSVYTFDRDGVLKAYEKMMSNRAVGKVVVKVAEE</sequence>
<gene>
    <name evidence="2" type="ORF">C8F04DRAFT_996140</name>
</gene>
<comment type="caution">
    <text evidence="2">The sequence shown here is derived from an EMBL/GenBank/DDBJ whole genome shotgun (WGS) entry which is preliminary data.</text>
</comment>
<dbReference type="SUPFAM" id="SSF50129">
    <property type="entry name" value="GroES-like"/>
    <property type="match status" value="1"/>
</dbReference>
<dbReference type="Gene3D" id="3.40.50.720">
    <property type="entry name" value="NAD(P)-binding Rossmann-like Domain"/>
    <property type="match status" value="1"/>
</dbReference>
<dbReference type="CDD" id="cd08267">
    <property type="entry name" value="MDR1"/>
    <property type="match status" value="1"/>
</dbReference>